<evidence type="ECO:0000313" key="9">
    <source>
        <dbReference type="Proteomes" id="UP000595897"/>
    </source>
</evidence>
<dbReference type="InterPro" id="IPR002528">
    <property type="entry name" value="MATE_fam"/>
</dbReference>
<dbReference type="GO" id="GO:0005886">
    <property type="term" value="C:plasma membrane"/>
    <property type="evidence" value="ECO:0007669"/>
    <property type="project" value="UniProtKB-SubCell"/>
</dbReference>
<evidence type="ECO:0000256" key="6">
    <source>
        <dbReference type="ARBA" id="ARBA00023136"/>
    </source>
</evidence>
<organism evidence="8 9">
    <name type="scientific">Anaeromicropila herbilytica</name>
    <dbReference type="NCBI Taxonomy" id="2785025"/>
    <lineage>
        <taxon>Bacteria</taxon>
        <taxon>Bacillati</taxon>
        <taxon>Bacillota</taxon>
        <taxon>Clostridia</taxon>
        <taxon>Lachnospirales</taxon>
        <taxon>Lachnospiraceae</taxon>
        <taxon>Anaeromicropila</taxon>
    </lineage>
</organism>
<keyword evidence="9" id="KW-1185">Reference proteome</keyword>
<keyword evidence="5 7" id="KW-1133">Transmembrane helix</keyword>
<evidence type="ECO:0000256" key="7">
    <source>
        <dbReference type="SAM" id="Phobius"/>
    </source>
</evidence>
<dbReference type="CDD" id="cd13134">
    <property type="entry name" value="MATE_like_8"/>
    <property type="match status" value="1"/>
</dbReference>
<proteinExistence type="predicted"/>
<evidence type="ECO:0000313" key="8">
    <source>
        <dbReference type="EMBL" id="BCN31111.1"/>
    </source>
</evidence>
<sequence>MKMEKEFYKKLMGLVLPIAFQNFMLAVVSASDAILLGFLNQDALSAVALAGQIQFVHSLFIMAFVIGTTILVAQYWGKEDAVSIEIIFAYVLKLVGIVSVVFSLAALICPELLMKIFTSDTTLIQMGSAFLRVVSISYLLSGISQIYLCMLKNMECASKSTLISSTAVVVNILLNIILIFGMLGAPAMGIKGSAVATVIARAIELLWSVWSLRQRNVIHLKWNYLRNTDLMLKKDFWRFTAPVLGNEIAWGGGFTMFSVIMGHLGSDAVAANAIANIVKNLIVCISLGIGSGGSIMVGNELGRGMLDKAKDYGKKLVQFSIICGVISGVILLSIRPAILHFSTLSQEATQLLSMMLLICAYYLIGKSVNSTVISGIFCAGGDTRFGLICDTITMWVIVIPLGFIAAFYLKLPVIIVYFILNMDEIIKLPAVYKHYKQYKWVKDLTRI</sequence>
<feature type="transmembrane region" description="Helical" evidence="7">
    <location>
        <begin position="54"/>
        <end position="75"/>
    </location>
</feature>
<dbReference type="NCBIfam" id="TIGR00797">
    <property type="entry name" value="matE"/>
    <property type="match status" value="1"/>
</dbReference>
<dbReference type="InterPro" id="IPR047135">
    <property type="entry name" value="YsiQ"/>
</dbReference>
<keyword evidence="2" id="KW-0813">Transport</keyword>
<dbReference type="AlphaFoldDB" id="A0A7R7EM23"/>
<feature type="transmembrane region" description="Helical" evidence="7">
    <location>
        <begin position="319"/>
        <end position="342"/>
    </location>
</feature>
<dbReference type="GO" id="GO:0042910">
    <property type="term" value="F:xenobiotic transmembrane transporter activity"/>
    <property type="evidence" value="ECO:0007669"/>
    <property type="project" value="InterPro"/>
</dbReference>
<dbReference type="PANTHER" id="PTHR42925">
    <property type="entry name" value="MULTIDRUG AND TOXIN EFFLUX PROTEIN MATE FAMILY"/>
    <property type="match status" value="1"/>
</dbReference>
<accession>A0A7R7EM23</accession>
<dbReference type="KEGG" id="ahb:bsdtb5_24060"/>
<dbReference type="Proteomes" id="UP000595897">
    <property type="component" value="Chromosome"/>
</dbReference>
<feature type="transmembrane region" description="Helical" evidence="7">
    <location>
        <begin position="277"/>
        <end position="298"/>
    </location>
</feature>
<evidence type="ECO:0000256" key="3">
    <source>
        <dbReference type="ARBA" id="ARBA00022475"/>
    </source>
</evidence>
<evidence type="ECO:0000256" key="2">
    <source>
        <dbReference type="ARBA" id="ARBA00022448"/>
    </source>
</evidence>
<evidence type="ECO:0000256" key="5">
    <source>
        <dbReference type="ARBA" id="ARBA00022989"/>
    </source>
</evidence>
<dbReference type="InterPro" id="IPR048279">
    <property type="entry name" value="MdtK-like"/>
</dbReference>
<keyword evidence="6 7" id="KW-0472">Membrane</keyword>
<evidence type="ECO:0000256" key="4">
    <source>
        <dbReference type="ARBA" id="ARBA00022692"/>
    </source>
</evidence>
<name>A0A7R7EM23_9FIRM</name>
<dbReference type="PIRSF" id="PIRSF006603">
    <property type="entry name" value="DinF"/>
    <property type="match status" value="1"/>
</dbReference>
<feature type="transmembrane region" description="Helical" evidence="7">
    <location>
        <begin position="129"/>
        <end position="150"/>
    </location>
</feature>
<protein>
    <submittedName>
        <fullName evidence="8">MATE family efflux transporter</fullName>
    </submittedName>
</protein>
<dbReference type="PANTHER" id="PTHR42925:SF2">
    <property type="entry name" value="NA+ DRIVEN MULTIDRUG EFFLUX PUMP"/>
    <property type="match status" value="1"/>
</dbReference>
<feature type="transmembrane region" description="Helical" evidence="7">
    <location>
        <begin position="194"/>
        <end position="212"/>
    </location>
</feature>
<keyword evidence="4 7" id="KW-0812">Transmembrane</keyword>
<feature type="transmembrane region" description="Helical" evidence="7">
    <location>
        <begin position="243"/>
        <end position="265"/>
    </location>
</feature>
<dbReference type="RefSeq" id="WP_271712257.1">
    <property type="nucleotide sequence ID" value="NZ_AP024169.1"/>
</dbReference>
<evidence type="ECO:0000256" key="1">
    <source>
        <dbReference type="ARBA" id="ARBA00004651"/>
    </source>
</evidence>
<dbReference type="EMBL" id="AP024169">
    <property type="protein sequence ID" value="BCN31111.1"/>
    <property type="molecule type" value="Genomic_DNA"/>
</dbReference>
<dbReference type="Pfam" id="PF01554">
    <property type="entry name" value="MatE"/>
    <property type="match status" value="2"/>
</dbReference>
<keyword evidence="3" id="KW-1003">Cell membrane</keyword>
<gene>
    <name evidence="8" type="ORF">bsdtb5_24060</name>
</gene>
<reference evidence="8 9" key="1">
    <citation type="submission" date="2020-11" db="EMBL/GenBank/DDBJ databases">
        <title>Draft genome sequencing of a Lachnospiraceae strain isolated from anoxic soil subjected to BSD treatment.</title>
        <authorList>
            <person name="Uek A."/>
            <person name="Tonouchi A."/>
        </authorList>
    </citation>
    <scope>NUCLEOTIDE SEQUENCE [LARGE SCALE GENOMIC DNA]</scope>
    <source>
        <strain evidence="8 9">TB5</strain>
    </source>
</reference>
<feature type="transmembrane region" description="Helical" evidence="7">
    <location>
        <begin position="162"/>
        <end position="188"/>
    </location>
</feature>
<feature type="transmembrane region" description="Helical" evidence="7">
    <location>
        <begin position="87"/>
        <end position="109"/>
    </location>
</feature>
<comment type="subcellular location">
    <subcellularLocation>
        <location evidence="1">Cell membrane</location>
        <topology evidence="1">Multi-pass membrane protein</topology>
    </subcellularLocation>
</comment>
<feature type="transmembrane region" description="Helical" evidence="7">
    <location>
        <begin position="348"/>
        <end position="364"/>
    </location>
</feature>
<dbReference type="GO" id="GO:0015297">
    <property type="term" value="F:antiporter activity"/>
    <property type="evidence" value="ECO:0007669"/>
    <property type="project" value="InterPro"/>
</dbReference>